<keyword evidence="6" id="KW-0539">Nucleus</keyword>
<dbReference type="Pfam" id="PF03106">
    <property type="entry name" value="WRKY"/>
    <property type="match status" value="2"/>
</dbReference>
<keyword evidence="8" id="KW-1133">Transmembrane helix</keyword>
<gene>
    <name evidence="10" type="primary">WRKY2</name>
    <name evidence="10" type="ORF">CR513_40736</name>
</gene>
<dbReference type="OrthoDB" id="2021103at2759"/>
<dbReference type="SMART" id="SM00774">
    <property type="entry name" value="WRKY"/>
    <property type="match status" value="2"/>
</dbReference>
<accession>A0A371FKQ9</accession>
<dbReference type="InterPro" id="IPR003657">
    <property type="entry name" value="WRKY_dom"/>
</dbReference>
<evidence type="ECO:0000256" key="7">
    <source>
        <dbReference type="SAM" id="MobiDB-lite"/>
    </source>
</evidence>
<dbReference type="Proteomes" id="UP000257109">
    <property type="component" value="Unassembled WGS sequence"/>
</dbReference>
<evidence type="ECO:0000313" key="10">
    <source>
        <dbReference type="EMBL" id="RDX78908.1"/>
    </source>
</evidence>
<feature type="transmembrane region" description="Helical" evidence="8">
    <location>
        <begin position="785"/>
        <end position="808"/>
    </location>
</feature>
<keyword evidence="4" id="KW-0238">DNA-binding</keyword>
<keyword evidence="2" id="KW-0677">Repeat</keyword>
<keyword evidence="3" id="KW-0805">Transcription regulation</keyword>
<dbReference type="PANTHER" id="PTHR31221">
    <property type="entry name" value="WRKY TRANSCRIPTION FACTOR PROTEIN 1-RELATED"/>
    <property type="match status" value="1"/>
</dbReference>
<dbReference type="PROSITE" id="PS50811">
    <property type="entry name" value="WRKY"/>
    <property type="match status" value="2"/>
</dbReference>
<name>A0A371FKQ9_MUCPR</name>
<keyword evidence="8" id="KW-0812">Transmembrane</keyword>
<dbReference type="FunFam" id="2.20.25.80:FF:000001">
    <property type="entry name" value="WRKY transcription factor 33"/>
    <property type="match status" value="1"/>
</dbReference>
<dbReference type="GO" id="GO:0005634">
    <property type="term" value="C:nucleus"/>
    <property type="evidence" value="ECO:0007669"/>
    <property type="project" value="UniProtKB-SubCell"/>
</dbReference>
<protein>
    <submittedName>
        <fullName evidence="10">WRKY transcription factor 2</fullName>
    </submittedName>
</protein>
<feature type="domain" description="WRKY" evidence="9">
    <location>
        <begin position="467"/>
        <end position="532"/>
    </location>
</feature>
<comment type="subcellular location">
    <subcellularLocation>
        <location evidence="1">Nucleus</location>
    </subcellularLocation>
</comment>
<dbReference type="Gene3D" id="2.20.25.80">
    <property type="entry name" value="WRKY domain"/>
    <property type="match status" value="2"/>
</dbReference>
<dbReference type="EMBL" id="QJKJ01008701">
    <property type="protein sequence ID" value="RDX78908.1"/>
    <property type="molecule type" value="Genomic_DNA"/>
</dbReference>
<feature type="region of interest" description="Disordered" evidence="7">
    <location>
        <begin position="1"/>
        <end position="25"/>
    </location>
</feature>
<dbReference type="FunFam" id="2.20.25.80:FF:000006">
    <property type="entry name" value="WRKY transcription factor"/>
    <property type="match status" value="1"/>
</dbReference>
<dbReference type="STRING" id="157652.A0A371FKQ9"/>
<evidence type="ECO:0000256" key="6">
    <source>
        <dbReference type="ARBA" id="ARBA00023242"/>
    </source>
</evidence>
<keyword evidence="11" id="KW-1185">Reference proteome</keyword>
<evidence type="ECO:0000256" key="1">
    <source>
        <dbReference type="ARBA" id="ARBA00004123"/>
    </source>
</evidence>
<feature type="region of interest" description="Disordered" evidence="7">
    <location>
        <begin position="399"/>
        <end position="418"/>
    </location>
</feature>
<dbReference type="InterPro" id="IPR044810">
    <property type="entry name" value="WRKY_plant"/>
</dbReference>
<organism evidence="10 11">
    <name type="scientific">Mucuna pruriens</name>
    <name type="common">Velvet bean</name>
    <name type="synonym">Dolichos pruriens</name>
    <dbReference type="NCBI Taxonomy" id="157652"/>
    <lineage>
        <taxon>Eukaryota</taxon>
        <taxon>Viridiplantae</taxon>
        <taxon>Streptophyta</taxon>
        <taxon>Embryophyta</taxon>
        <taxon>Tracheophyta</taxon>
        <taxon>Spermatophyta</taxon>
        <taxon>Magnoliopsida</taxon>
        <taxon>eudicotyledons</taxon>
        <taxon>Gunneridae</taxon>
        <taxon>Pentapetalae</taxon>
        <taxon>rosids</taxon>
        <taxon>fabids</taxon>
        <taxon>Fabales</taxon>
        <taxon>Fabaceae</taxon>
        <taxon>Papilionoideae</taxon>
        <taxon>50 kb inversion clade</taxon>
        <taxon>NPAAA clade</taxon>
        <taxon>indigoferoid/millettioid clade</taxon>
        <taxon>Phaseoleae</taxon>
        <taxon>Mucuna</taxon>
    </lineage>
</organism>
<dbReference type="GO" id="GO:0043565">
    <property type="term" value="F:sequence-specific DNA binding"/>
    <property type="evidence" value="ECO:0007669"/>
    <property type="project" value="InterPro"/>
</dbReference>
<evidence type="ECO:0000256" key="3">
    <source>
        <dbReference type="ARBA" id="ARBA00023015"/>
    </source>
</evidence>
<evidence type="ECO:0000256" key="5">
    <source>
        <dbReference type="ARBA" id="ARBA00023163"/>
    </source>
</evidence>
<feature type="region of interest" description="Disordered" evidence="7">
    <location>
        <begin position="426"/>
        <end position="452"/>
    </location>
</feature>
<evidence type="ECO:0000256" key="2">
    <source>
        <dbReference type="ARBA" id="ARBA00022737"/>
    </source>
</evidence>
<evidence type="ECO:0000313" key="11">
    <source>
        <dbReference type="Proteomes" id="UP000257109"/>
    </source>
</evidence>
<proteinExistence type="predicted"/>
<feature type="non-terminal residue" evidence="10">
    <location>
        <position position="1"/>
    </location>
</feature>
<comment type="caution">
    <text evidence="10">The sequence shown here is derived from an EMBL/GenBank/DDBJ whole genome shotgun (WGS) entry which is preliminary data.</text>
</comment>
<dbReference type="AlphaFoldDB" id="A0A371FKQ9"/>
<feature type="domain" description="WRKY" evidence="9">
    <location>
        <begin position="251"/>
        <end position="315"/>
    </location>
</feature>
<dbReference type="GO" id="GO:0003700">
    <property type="term" value="F:DNA-binding transcription factor activity"/>
    <property type="evidence" value="ECO:0007669"/>
    <property type="project" value="InterPro"/>
</dbReference>
<dbReference type="SUPFAM" id="SSF118290">
    <property type="entry name" value="WRKY DNA-binding domain"/>
    <property type="match status" value="2"/>
</dbReference>
<evidence type="ECO:0000256" key="8">
    <source>
        <dbReference type="SAM" id="Phobius"/>
    </source>
</evidence>
<evidence type="ECO:0000259" key="9">
    <source>
        <dbReference type="PROSITE" id="PS50811"/>
    </source>
</evidence>
<dbReference type="InterPro" id="IPR036576">
    <property type="entry name" value="WRKY_dom_sf"/>
</dbReference>
<keyword evidence="8" id="KW-0472">Membrane</keyword>
<feature type="compositionally biased region" description="Polar residues" evidence="7">
    <location>
        <begin position="1"/>
        <end position="21"/>
    </location>
</feature>
<keyword evidence="5" id="KW-0804">Transcription</keyword>
<evidence type="ECO:0000256" key="4">
    <source>
        <dbReference type="ARBA" id="ARBA00023125"/>
    </source>
</evidence>
<reference evidence="10" key="1">
    <citation type="submission" date="2018-05" db="EMBL/GenBank/DDBJ databases">
        <title>Draft genome of Mucuna pruriens seed.</title>
        <authorList>
            <person name="Nnadi N.E."/>
            <person name="Vos R."/>
            <person name="Hasami M.H."/>
            <person name="Devisetty U.K."/>
            <person name="Aguiy J.C."/>
        </authorList>
    </citation>
    <scope>NUCLEOTIDE SEQUENCE [LARGE SCALE GENOMIC DNA]</scope>
    <source>
        <strain evidence="10">JCA_2017</strain>
    </source>
</reference>
<dbReference type="PANTHER" id="PTHR31221:SF126">
    <property type="entry name" value="WRKY DOMAIN-CONTAINING PROTEIN"/>
    <property type="match status" value="1"/>
</dbReference>
<sequence length="906" mass="99245">MEQDTVNKSNNCNDETFVSDSKGTKRSIAERRGFNSNAARINTALFRTATSTTPSLSPAARSPHLTIPPGISPTALLDSPIMLPNSQAMPSPTTGSFFVMPPLSHEGSVLALEHGNVELSAASSFKFKPLAHLDPNPYSASLNQVSSNFHMVKGGNRDSPLLAQVHPPLDFSFPADFSKGHSVKNSEVHSYNNIKMVIDVIVNANNVEMPISVSEEASDESSLSKNAIHGEDFGGLPVPEGEQKETSHATGVVRTSEDGYNWRKYGQKQVKGSEYPRSYYKCTQPNCQVKKKVERSHDGQITEIIYKGAHNHAKPYPSHRGSALSTDEISDMGEDRDNTFAKVDGGFIWRNIQSGLKDTKHSLDWKADGQERTSSTSVVTELSDPLSTNKAKSLCMFESEDTPELSSTLASQDGDDDGATQALVSVEDEAENDESDSKRRKKESYAVESNLPPRAVREPRVVVQIESDVDILDDGYRWRKYGQKVVKGNPNPRSYYKCTSAGCPVRKHVERASHNLKYVITTYEGKHNHEVPTARTNNQINSNDGALPPNVANGQVALTLPGSAGIPKPETHQTLAHHFDRKPEFSNEFFRPSLVGSFSNDMKFGPSSLCQMKYPSLNNTMPYGSYGLNPERCPAPQVGSIASMFPDFRLPLPLNLPSSGKFSLAGLNFNCVKPMNSVQSFLSGHQVQDIDTGFLRPKQEQKDDTIYGSCIPSLDHANASFTSSSASPSIYQRLLATADSDDFCLAFEVEFEILTCVCMHLAHAPLILTNAPLFSLAVSLSRFRALSFVGIPGAFSTPTIFNIAFLLLMTEESLNLKRALGKGVVGMCMRYTLAPKRSMRPFLVRPIVWQLWRTLCHAPMTSATSSVCSLDSGDLCAALLDSGDPLRYTPLIPVIPRMPSHDPLKG</sequence>